<sequence length="235" mass="25164">MGVLEKGGGNDPATCEREGVTKFALYYTRSAPFMAARLATLQAWRRILFDLGLIGQELTATGAVGFGNVSERFDAQDRSGCFVITATQTGHKPILTPKDYSLVTGWDLAANRIDAEGPAPPSSESLTHAIFYASRADVRYVFHGHSPEIWSCADVLGLPSTDRRVPYGTPEMAREVQALLALPDSRAAGLLVMGGHENGVISYAATADTAGDILIQTLTRARGLAPKTRDQRPSG</sequence>
<dbReference type="SMART" id="SM01007">
    <property type="entry name" value="Aldolase_II"/>
    <property type="match status" value="1"/>
</dbReference>
<dbReference type="InterPro" id="IPR001303">
    <property type="entry name" value="Aldolase_II/adducin_N"/>
</dbReference>
<dbReference type="Pfam" id="PF00596">
    <property type="entry name" value="Aldolase_II"/>
    <property type="match status" value="1"/>
</dbReference>
<dbReference type="OrthoDB" id="422493at2"/>
<dbReference type="AlphaFoldDB" id="A0A1C2FYX2"/>
<evidence type="ECO:0000313" key="1">
    <source>
        <dbReference type="EMBL" id="RCN58827.1"/>
    </source>
</evidence>
<accession>A0A1C2FYX2</accession>
<dbReference type="SUPFAM" id="SSF53639">
    <property type="entry name" value="AraD/HMP-PK domain-like"/>
    <property type="match status" value="1"/>
</dbReference>
<gene>
    <name evidence="1" type="ORF">C4900_03450</name>
</gene>
<dbReference type="GO" id="GO:0005996">
    <property type="term" value="P:monosaccharide metabolic process"/>
    <property type="evidence" value="ECO:0007669"/>
    <property type="project" value="UniProtKB-ARBA"/>
</dbReference>
<keyword evidence="2" id="KW-1185">Reference proteome</keyword>
<dbReference type="InterPro" id="IPR036409">
    <property type="entry name" value="Aldolase_II/adducin_N_sf"/>
</dbReference>
<dbReference type="Gene3D" id="3.40.225.10">
    <property type="entry name" value="Class II aldolase/adducin N-terminal domain"/>
    <property type="match status" value="1"/>
</dbReference>
<proteinExistence type="predicted"/>
<name>A0A1C2FYX2_9GAMM</name>
<dbReference type="EMBL" id="PSYR01000001">
    <property type="protein sequence ID" value="RCN58827.1"/>
    <property type="molecule type" value="Genomic_DNA"/>
</dbReference>
<organism evidence="1 2">
    <name type="scientific">Acidiferrobacter thiooxydans</name>
    <dbReference type="NCBI Taxonomy" id="163359"/>
    <lineage>
        <taxon>Bacteria</taxon>
        <taxon>Pseudomonadati</taxon>
        <taxon>Pseudomonadota</taxon>
        <taxon>Gammaproteobacteria</taxon>
        <taxon>Acidiferrobacterales</taxon>
        <taxon>Acidiferrobacteraceae</taxon>
        <taxon>Acidiferrobacter</taxon>
    </lineage>
</organism>
<dbReference type="Proteomes" id="UP000253250">
    <property type="component" value="Unassembled WGS sequence"/>
</dbReference>
<comment type="caution">
    <text evidence="1">The sequence shown here is derived from an EMBL/GenBank/DDBJ whole genome shotgun (WGS) entry which is preliminary data.</text>
</comment>
<evidence type="ECO:0000313" key="2">
    <source>
        <dbReference type="Proteomes" id="UP000253250"/>
    </source>
</evidence>
<reference evidence="1 2" key="1">
    <citation type="submission" date="2018-02" db="EMBL/GenBank/DDBJ databases">
        <title>Insights into the biology of acidophilic members of the Acidiferrobacteraceae family derived from comparative genomic analyses.</title>
        <authorList>
            <person name="Issotta F."/>
            <person name="Thyssen C."/>
            <person name="Mena C."/>
            <person name="Moya A."/>
            <person name="Bellenberg S."/>
            <person name="Sproer C."/>
            <person name="Covarrubias P.C."/>
            <person name="Sand W."/>
            <person name="Quatrini R."/>
            <person name="Vera M."/>
        </authorList>
    </citation>
    <scope>NUCLEOTIDE SEQUENCE [LARGE SCALE GENOMIC DNA]</scope>
    <source>
        <strain evidence="2">m-1</strain>
    </source>
</reference>
<dbReference type="RefSeq" id="WP_065971785.1">
    <property type="nucleotide sequence ID" value="NZ_PSYR01000001.1"/>
</dbReference>
<dbReference type="STRING" id="163359.A9R16_02690"/>
<protein>
    <submittedName>
        <fullName evidence="1">Class II aldolase/adducin family protein</fullName>
    </submittedName>
</protein>